<feature type="transmembrane region" description="Helical" evidence="1">
    <location>
        <begin position="42"/>
        <end position="63"/>
    </location>
</feature>
<protein>
    <recommendedName>
        <fullName evidence="4">Thiamine biosynthesis protein ThiC</fullName>
    </recommendedName>
</protein>
<evidence type="ECO:0000256" key="1">
    <source>
        <dbReference type="SAM" id="Phobius"/>
    </source>
</evidence>
<name>A0A7D4CD88_9SPHN</name>
<feature type="transmembrane region" description="Helical" evidence="1">
    <location>
        <begin position="70"/>
        <end position="94"/>
    </location>
</feature>
<accession>A0A7D4CD88</accession>
<keyword evidence="3" id="KW-1185">Reference proteome</keyword>
<keyword evidence="1" id="KW-0812">Transmembrane</keyword>
<sequence length="197" mass="20227">MLETTRGAMRALAILLLVTVATQIFYITVVSAAGDETPLRPATWLVELFAFVGIAVSGITLAVRDSQRAHLWSLVALSGLFNMLQIAMGLSMFGPASEASETVPNLFATILGGAFFFYFLAKLLLGLAALAIGGTAVRGGAGLARIFGGLAALAGGATVVIGFLAMLDRDGWMFPAGAAGTAVAALFALTLLTAKDS</sequence>
<keyword evidence="1" id="KW-0472">Membrane</keyword>
<organism evidence="2 3">
    <name type="scientific">Erythrobacter mangrovi</name>
    <dbReference type="NCBI Taxonomy" id="2739433"/>
    <lineage>
        <taxon>Bacteria</taxon>
        <taxon>Pseudomonadati</taxon>
        <taxon>Pseudomonadota</taxon>
        <taxon>Alphaproteobacteria</taxon>
        <taxon>Sphingomonadales</taxon>
        <taxon>Erythrobacteraceae</taxon>
        <taxon>Erythrobacter/Porphyrobacter group</taxon>
        <taxon>Erythrobacter</taxon>
    </lineage>
</organism>
<reference evidence="2 3" key="1">
    <citation type="submission" date="2020-05" db="EMBL/GenBank/DDBJ databases">
        <title>Erythrobacter mangrovi sp. nov., isolated from rhizosphere soil of mangrove plant (Kandelia candel).</title>
        <authorList>
            <person name="Ye Y.H."/>
        </authorList>
    </citation>
    <scope>NUCLEOTIDE SEQUENCE [LARGE SCALE GENOMIC DNA]</scope>
    <source>
        <strain evidence="2 3">EB310</strain>
    </source>
</reference>
<proteinExistence type="predicted"/>
<dbReference type="AlphaFoldDB" id="A0A7D4CD88"/>
<feature type="transmembrane region" description="Helical" evidence="1">
    <location>
        <begin position="143"/>
        <end position="166"/>
    </location>
</feature>
<dbReference type="RefSeq" id="WP_173214321.1">
    <property type="nucleotide sequence ID" value="NZ_CP053921.1"/>
</dbReference>
<keyword evidence="1" id="KW-1133">Transmembrane helix</keyword>
<gene>
    <name evidence="2" type="ORF">HQR01_08665</name>
</gene>
<feature type="transmembrane region" description="Helical" evidence="1">
    <location>
        <begin position="172"/>
        <end position="194"/>
    </location>
</feature>
<dbReference type="KEGG" id="emv:HQR01_08665"/>
<feature type="transmembrane region" description="Helical" evidence="1">
    <location>
        <begin position="106"/>
        <end position="131"/>
    </location>
</feature>
<dbReference type="EMBL" id="CP053921">
    <property type="protein sequence ID" value="QKG71429.1"/>
    <property type="molecule type" value="Genomic_DNA"/>
</dbReference>
<dbReference type="Proteomes" id="UP000504693">
    <property type="component" value="Chromosome"/>
</dbReference>
<evidence type="ECO:0008006" key="4">
    <source>
        <dbReference type="Google" id="ProtNLM"/>
    </source>
</evidence>
<evidence type="ECO:0000313" key="3">
    <source>
        <dbReference type="Proteomes" id="UP000504693"/>
    </source>
</evidence>
<evidence type="ECO:0000313" key="2">
    <source>
        <dbReference type="EMBL" id="QKG71429.1"/>
    </source>
</evidence>